<evidence type="ECO:0008006" key="6">
    <source>
        <dbReference type="Google" id="ProtNLM"/>
    </source>
</evidence>
<comment type="caution">
    <text evidence="4">The sequence shown here is derived from an EMBL/GenBank/DDBJ whole genome shotgun (WGS) entry which is preliminary data.</text>
</comment>
<dbReference type="PANTHER" id="PTHR22891">
    <property type="entry name" value="EUKARYOTIC TRANSLATION INITIATION FACTOR 2C"/>
    <property type="match status" value="1"/>
</dbReference>
<evidence type="ECO:0000313" key="5">
    <source>
        <dbReference type="Proteomes" id="UP000298663"/>
    </source>
</evidence>
<protein>
    <recommendedName>
        <fullName evidence="6">Piwi domain-containing protein</fullName>
    </recommendedName>
</protein>
<dbReference type="PROSITE" id="PS50821">
    <property type="entry name" value="PAZ"/>
    <property type="match status" value="1"/>
</dbReference>
<evidence type="ECO:0000259" key="3">
    <source>
        <dbReference type="PROSITE" id="PS50822"/>
    </source>
</evidence>
<dbReference type="GO" id="GO:0003723">
    <property type="term" value="F:RNA binding"/>
    <property type="evidence" value="ECO:0007669"/>
    <property type="project" value="InterPro"/>
</dbReference>
<reference evidence="4 5" key="1">
    <citation type="journal article" date="2015" name="Genome Biol.">
        <title>Comparative genomics of Steinernema reveals deeply conserved gene regulatory networks.</title>
        <authorList>
            <person name="Dillman A.R."/>
            <person name="Macchietto M."/>
            <person name="Porter C.F."/>
            <person name="Rogers A."/>
            <person name="Williams B."/>
            <person name="Antoshechkin I."/>
            <person name="Lee M.M."/>
            <person name="Goodwin Z."/>
            <person name="Lu X."/>
            <person name="Lewis E.E."/>
            <person name="Goodrich-Blair H."/>
            <person name="Stock S.P."/>
            <person name="Adams B.J."/>
            <person name="Sternberg P.W."/>
            <person name="Mortazavi A."/>
        </authorList>
    </citation>
    <scope>NUCLEOTIDE SEQUENCE [LARGE SCALE GENOMIC DNA]</scope>
    <source>
        <strain evidence="4 5">ALL</strain>
    </source>
</reference>
<dbReference type="CDD" id="cd02846">
    <property type="entry name" value="PAZ_argonaute_like"/>
    <property type="match status" value="1"/>
</dbReference>
<dbReference type="Gene3D" id="3.30.420.10">
    <property type="entry name" value="Ribonuclease H-like superfamily/Ribonuclease H"/>
    <property type="match status" value="1"/>
</dbReference>
<dbReference type="SMART" id="SM00949">
    <property type="entry name" value="PAZ"/>
    <property type="match status" value="1"/>
</dbReference>
<feature type="domain" description="Piwi" evidence="3">
    <location>
        <begin position="569"/>
        <end position="893"/>
    </location>
</feature>
<dbReference type="SUPFAM" id="SSF53098">
    <property type="entry name" value="Ribonuclease H-like"/>
    <property type="match status" value="1"/>
</dbReference>
<dbReference type="InterPro" id="IPR036397">
    <property type="entry name" value="RNaseH_sf"/>
</dbReference>
<dbReference type="Proteomes" id="UP000298663">
    <property type="component" value="Unassembled WGS sequence"/>
</dbReference>
<dbReference type="InterPro" id="IPR032473">
    <property type="entry name" value="Argonaute_Mid_dom"/>
</dbReference>
<evidence type="ECO:0000259" key="2">
    <source>
        <dbReference type="PROSITE" id="PS50821"/>
    </source>
</evidence>
<organism evidence="4 5">
    <name type="scientific">Steinernema carpocapsae</name>
    <name type="common">Entomopathogenic nematode</name>
    <dbReference type="NCBI Taxonomy" id="34508"/>
    <lineage>
        <taxon>Eukaryota</taxon>
        <taxon>Metazoa</taxon>
        <taxon>Ecdysozoa</taxon>
        <taxon>Nematoda</taxon>
        <taxon>Chromadorea</taxon>
        <taxon>Rhabditida</taxon>
        <taxon>Tylenchina</taxon>
        <taxon>Panagrolaimomorpha</taxon>
        <taxon>Strongyloidoidea</taxon>
        <taxon>Steinernematidae</taxon>
        <taxon>Steinernema</taxon>
    </lineage>
</organism>
<comment type="similarity">
    <text evidence="1">Belongs to the argonaute family.</text>
</comment>
<dbReference type="InterPro" id="IPR003165">
    <property type="entry name" value="Piwi"/>
</dbReference>
<accession>A0A4U5LXB4</accession>
<proteinExistence type="inferred from homology"/>
<dbReference type="EMBL" id="AZBU02000011">
    <property type="protein sequence ID" value="TKR60871.1"/>
    <property type="molecule type" value="Genomic_DNA"/>
</dbReference>
<reference evidence="4 5" key="2">
    <citation type="journal article" date="2019" name="G3 (Bethesda)">
        <title>Hybrid Assembly of the Genome of the Entomopathogenic Nematode Steinernema carpocapsae Identifies the X-Chromosome.</title>
        <authorList>
            <person name="Serra L."/>
            <person name="Macchietto M."/>
            <person name="Macias-Munoz A."/>
            <person name="McGill C.J."/>
            <person name="Rodriguez I.M."/>
            <person name="Rodriguez B."/>
            <person name="Murad R."/>
            <person name="Mortazavi A."/>
        </authorList>
    </citation>
    <scope>NUCLEOTIDE SEQUENCE [LARGE SCALE GENOMIC DNA]</scope>
    <source>
        <strain evidence="4 5">ALL</strain>
    </source>
</reference>
<dbReference type="InterPro" id="IPR036085">
    <property type="entry name" value="PAZ_dom_sf"/>
</dbReference>
<evidence type="ECO:0000256" key="1">
    <source>
        <dbReference type="RuleBase" id="RU361178"/>
    </source>
</evidence>
<sequence>MSDFENPNVKRPVTRIVDDVEELFERLQLEPGKPVMADKQLPGTTGRKVKLQTNIYGLSLQKIPVHRYDVNVIARLGEREVLFTKRSKEDAVSTDRKDKCRTAFELAVNTFGEQFFGQERYALYYDCQSILYSMKPIPALEDKMSHELSLLPHHLTDFPAFTGLDAVVVEIKKVADTFNLNLGNLGFLNRELIEQDHSLQQFLELITSQHALFTPADHICYGSGTSFLLNHKKYGFLDEDCPDLGEGKYLAVGSHKSVRFVEGPGGRSGAHAAVVVDTKKAAFHACENLIQKAMAIINLTPQTHCRKNEVDKLRGQLKGLFVHTKHGRRQRLFPIASITEDTAADKQFEDPDGNDVTLQIYFQQKYGITLRFPHAPLVVVQENKQTNYYPMEVCYVNDNQRVALNQQTPLQIQKMIRACATPPAQRVRQNKENMRALELNNSNRYLQAAEVRISNNALILEGRVLQPPDVYYGNGVKAVVHPDKGSWRLQNKPHFLLAVEIHRWAIYVVGTGNRDILDQPKFENFIRMYMAECRSRGIRINDPCEHRILPADPEIIKDRIKAACEGECYFMYFITSDAVTDIHKIMKYAERECGVITQDMRMSSANDVVAKGKRQTLENVVNKTNIKLGGINYDIRFNSPDLNVLRNDRLFLGFAMSHPAPQTQHERNKGVAPRSPSVIGFSANMKSSPVDFVGDCVFQEPRRDEKIGVIRGVVNNVVTRFRDSRGYLPKELIIYRNGSSEGQYPLILKYEVPLIKKALEEVQCDAKVTLIVSQKMHNVRLMLSQVRTISGLQINERDRAPEQNIKPGTVLDVGAVHPVYNEFYLNSHVSLQGSAKTPRYTVLFDENNYNMDQLEYMTYHLSYGHQIVTLATSLPAPAYIASRYADRGRNLFNASNTNWNVLQDGQLDYNQITRDLSYGVSDLRDYRVNA</sequence>
<keyword evidence="5" id="KW-1185">Reference proteome</keyword>
<dbReference type="AlphaFoldDB" id="A0A4U5LXB4"/>
<dbReference type="Pfam" id="PF02171">
    <property type="entry name" value="Piwi"/>
    <property type="match status" value="1"/>
</dbReference>
<dbReference type="Pfam" id="PF16487">
    <property type="entry name" value="ArgoMid"/>
    <property type="match status" value="1"/>
</dbReference>
<dbReference type="Gene3D" id="2.170.260.10">
    <property type="entry name" value="paz domain"/>
    <property type="match status" value="1"/>
</dbReference>
<dbReference type="SMART" id="SM00950">
    <property type="entry name" value="Piwi"/>
    <property type="match status" value="1"/>
</dbReference>
<dbReference type="InterPro" id="IPR012337">
    <property type="entry name" value="RNaseH-like_sf"/>
</dbReference>
<dbReference type="SUPFAM" id="SSF101690">
    <property type="entry name" value="PAZ domain"/>
    <property type="match status" value="1"/>
</dbReference>
<evidence type="ECO:0000313" key="4">
    <source>
        <dbReference type="EMBL" id="TKR60871.1"/>
    </source>
</evidence>
<feature type="domain" description="PAZ" evidence="2">
    <location>
        <begin position="292"/>
        <end position="398"/>
    </location>
</feature>
<name>A0A4U5LXB4_STECR</name>
<dbReference type="STRING" id="34508.A0A4U5LXB4"/>
<dbReference type="Pfam" id="PF02170">
    <property type="entry name" value="PAZ"/>
    <property type="match status" value="1"/>
</dbReference>
<dbReference type="PROSITE" id="PS50822">
    <property type="entry name" value="PIWI"/>
    <property type="match status" value="1"/>
</dbReference>
<dbReference type="InterPro" id="IPR003100">
    <property type="entry name" value="PAZ_dom"/>
</dbReference>
<dbReference type="OrthoDB" id="5868801at2759"/>
<gene>
    <name evidence="4" type="ORF">L596_028054</name>
</gene>
<dbReference type="Gene3D" id="3.40.50.2300">
    <property type="match status" value="1"/>
</dbReference>